<dbReference type="EMBL" id="JATAAI010000011">
    <property type="protein sequence ID" value="KAK1742206.1"/>
    <property type="molecule type" value="Genomic_DNA"/>
</dbReference>
<evidence type="ECO:0000256" key="1">
    <source>
        <dbReference type="SAM" id="MobiDB-lite"/>
    </source>
</evidence>
<accession>A0AAD8Y9B8</accession>
<gene>
    <name evidence="2" type="ORF">QTG54_006771</name>
</gene>
<dbReference type="AlphaFoldDB" id="A0AAD8Y9B8"/>
<proteinExistence type="predicted"/>
<dbReference type="Proteomes" id="UP001224775">
    <property type="component" value="Unassembled WGS sequence"/>
</dbReference>
<evidence type="ECO:0000313" key="3">
    <source>
        <dbReference type="Proteomes" id="UP001224775"/>
    </source>
</evidence>
<protein>
    <submittedName>
        <fullName evidence="2">Uncharacterized protein</fullName>
    </submittedName>
</protein>
<comment type="caution">
    <text evidence="2">The sequence shown here is derived from an EMBL/GenBank/DDBJ whole genome shotgun (WGS) entry which is preliminary data.</text>
</comment>
<feature type="region of interest" description="Disordered" evidence="1">
    <location>
        <begin position="96"/>
        <end position="115"/>
    </location>
</feature>
<sequence>MSTAAYLSTPKQSSAHLMDVMSSCPPPPRRVADIDSSVFVDNMCPAFPTLNTRNNGFFLAAPSSPHFLEHDDEDEEFLSFQIPMLKPRPSFKSRMAVPISTLKPRPAKPVSDVDMKMSPSLQSSYQLAMNKTGMRRSPSFHSPAA</sequence>
<name>A0AAD8Y9B8_9STRA</name>
<reference evidence="2" key="1">
    <citation type="submission" date="2023-06" db="EMBL/GenBank/DDBJ databases">
        <title>Survivors Of The Sea: Transcriptome response of Skeletonema marinoi to long-term dormancy.</title>
        <authorList>
            <person name="Pinder M.I.M."/>
            <person name="Kourtchenko O."/>
            <person name="Robertson E.K."/>
            <person name="Larsson T."/>
            <person name="Maumus F."/>
            <person name="Osuna-Cruz C.M."/>
            <person name="Vancaester E."/>
            <person name="Stenow R."/>
            <person name="Vandepoele K."/>
            <person name="Ploug H."/>
            <person name="Bruchert V."/>
            <person name="Godhe A."/>
            <person name="Topel M."/>
        </authorList>
    </citation>
    <scope>NUCLEOTIDE SEQUENCE</scope>
    <source>
        <strain evidence="2">R05AC</strain>
    </source>
</reference>
<organism evidence="2 3">
    <name type="scientific">Skeletonema marinoi</name>
    <dbReference type="NCBI Taxonomy" id="267567"/>
    <lineage>
        <taxon>Eukaryota</taxon>
        <taxon>Sar</taxon>
        <taxon>Stramenopiles</taxon>
        <taxon>Ochrophyta</taxon>
        <taxon>Bacillariophyta</taxon>
        <taxon>Coscinodiscophyceae</taxon>
        <taxon>Thalassiosirophycidae</taxon>
        <taxon>Thalassiosirales</taxon>
        <taxon>Skeletonemataceae</taxon>
        <taxon>Skeletonema</taxon>
        <taxon>Skeletonema marinoi-dohrnii complex</taxon>
    </lineage>
</organism>
<evidence type="ECO:0000313" key="2">
    <source>
        <dbReference type="EMBL" id="KAK1742206.1"/>
    </source>
</evidence>
<keyword evidence="3" id="KW-1185">Reference proteome</keyword>